<dbReference type="InterPro" id="IPR000073">
    <property type="entry name" value="AB_hydrolase_1"/>
</dbReference>
<protein>
    <submittedName>
        <fullName evidence="3">Pimeloyl-ACP methyl ester carboxylesterase</fullName>
    </submittedName>
</protein>
<feature type="domain" description="AB hydrolase-1" evidence="2">
    <location>
        <begin position="25"/>
        <end position="307"/>
    </location>
</feature>
<dbReference type="Pfam" id="PF00561">
    <property type="entry name" value="Abhydrolase_1"/>
    <property type="match status" value="1"/>
</dbReference>
<comment type="caution">
    <text evidence="3">The sequence shown here is derived from an EMBL/GenBank/DDBJ whole genome shotgun (WGS) entry which is preliminary data.</text>
</comment>
<dbReference type="InterPro" id="IPR029058">
    <property type="entry name" value="AB_hydrolase_fold"/>
</dbReference>
<evidence type="ECO:0000313" key="4">
    <source>
        <dbReference type="Proteomes" id="UP000233786"/>
    </source>
</evidence>
<dbReference type="Proteomes" id="UP000233786">
    <property type="component" value="Unassembled WGS sequence"/>
</dbReference>
<dbReference type="PRINTS" id="PR00412">
    <property type="entry name" value="EPOXHYDRLASE"/>
</dbReference>
<evidence type="ECO:0000259" key="2">
    <source>
        <dbReference type="Pfam" id="PF00561"/>
    </source>
</evidence>
<organism evidence="3 4">
    <name type="scientific">Saccharopolyspora spinosa</name>
    <dbReference type="NCBI Taxonomy" id="60894"/>
    <lineage>
        <taxon>Bacteria</taxon>
        <taxon>Bacillati</taxon>
        <taxon>Actinomycetota</taxon>
        <taxon>Actinomycetes</taxon>
        <taxon>Pseudonocardiales</taxon>
        <taxon>Pseudonocardiaceae</taxon>
        <taxon>Saccharopolyspora</taxon>
    </lineage>
</organism>
<dbReference type="EMBL" id="PJNB01000001">
    <property type="protein sequence ID" value="PKW18250.1"/>
    <property type="molecule type" value="Genomic_DNA"/>
</dbReference>
<name>A0A2N3Y5S1_SACSN</name>
<dbReference type="InterPro" id="IPR000639">
    <property type="entry name" value="Epox_hydrolase-like"/>
</dbReference>
<keyword evidence="4" id="KW-1185">Reference proteome</keyword>
<gene>
    <name evidence="3" type="ORF">A8926_6321</name>
</gene>
<dbReference type="Gene3D" id="3.40.50.1820">
    <property type="entry name" value="alpha/beta hydrolase"/>
    <property type="match status" value="1"/>
</dbReference>
<dbReference type="OrthoDB" id="2987348at2"/>
<dbReference type="SUPFAM" id="SSF53474">
    <property type="entry name" value="alpha/beta-Hydrolases"/>
    <property type="match status" value="1"/>
</dbReference>
<evidence type="ECO:0000256" key="1">
    <source>
        <dbReference type="ARBA" id="ARBA00022801"/>
    </source>
</evidence>
<dbReference type="STRING" id="994479.GCA_000194155_06969"/>
<reference evidence="3" key="1">
    <citation type="submission" date="2017-12" db="EMBL/GenBank/DDBJ databases">
        <title>Sequencing the genomes of 1000 Actinobacteria strains.</title>
        <authorList>
            <person name="Klenk H.-P."/>
        </authorList>
    </citation>
    <scope>NUCLEOTIDE SEQUENCE [LARGE SCALE GENOMIC DNA]</scope>
    <source>
        <strain evidence="3">DSM 44228</strain>
    </source>
</reference>
<sequence>MTSITHRFVQAGDVRLHIAEAGTGPLVLLLHGFPEMWYSWRHQIATLAEAGFRAVAVDQRGYGQSDHPVSVEKYSIMHLVGDVIQLLDALDEKEGVVVGHDWGAEVAWHTALMRPDLVRGVVGLSLPYRPRGSQSQLTEMVEAFGDGVYTNYFQRPGPADADLGADPHKTFRLMLRGSRKSSQSKTHARSPAPIVPAGRTYLDIYPEPEKLPTWLTETDIETYAAEFSAGFSGALNWYRNMDRNWELTAFLQNSVIRCPALYLVGEQDRCLNFPGVRDAIERMDELVAGRSEALVLPDVGHWTQQEAPAQVSAAIIEFARSVAAVVSPH</sequence>
<accession>A0A2N3Y5S1</accession>
<dbReference type="PANTHER" id="PTHR43329">
    <property type="entry name" value="EPOXIDE HYDROLASE"/>
    <property type="match status" value="1"/>
</dbReference>
<keyword evidence="1" id="KW-0378">Hydrolase</keyword>
<dbReference type="AlphaFoldDB" id="A0A2N3Y5S1"/>
<proteinExistence type="predicted"/>
<dbReference type="RefSeq" id="WP_010314280.1">
    <property type="nucleotide sequence ID" value="NZ_CP061007.1"/>
</dbReference>
<evidence type="ECO:0000313" key="3">
    <source>
        <dbReference type="EMBL" id="PKW18250.1"/>
    </source>
</evidence>
<dbReference type="GO" id="GO:0016787">
    <property type="term" value="F:hydrolase activity"/>
    <property type="evidence" value="ECO:0007669"/>
    <property type="project" value="UniProtKB-KW"/>
</dbReference>